<accession>A0A8J7QFJ5</accession>
<evidence type="ECO:0000313" key="2">
    <source>
        <dbReference type="Proteomes" id="UP000664417"/>
    </source>
</evidence>
<sequence length="614" mass="69047">MTLEKTMFRFRDLLQFPTLVDHMRARAEQGFFVIVCSETEALEHVIVRRLEADLADEFTLDRVSMCGSGYNPLYRTWDEDRPDHRIHLLRGFPYERFQANPEGMEEEMGLLFSHMESEYETVTGKKQCWVLFCPKAIESQLSYAAPNFYRTVCYTAGFIDFSRYERLFEMQPQKAEGAMKRAQNAVADAKERRRRGDALYRLSRIAAKYDHLEAAKKQLASAAEVTFDPAERLRITLQQARVARWQGERARAQVFLEEASQVLAAVKSGAEKAALALEWGWFALGGGSPDQANFCLTEVIEAGATLHDTGLDRAIHRLRAAIYERQGYWREARNELLGTQQVDEESLMMQARSLFKLGETSAALDALGALFGSHGNRLSQVVRGRCLGLVGQVLSRLGHVTSAYEHALNGRNLLEDSGYREYLPEAYLGLGSLVRDERAAEYFQKAFQHAGEVEDHYIQTKSLVRLAECAVDRNDMDEAKDLAEQAMSLAQVGGFREAEGMARSIQCHVLTQSGQWALALGQGSMALDIFDKSGVASPMARLLLRLAKVHAFLRNKQQSIKFLSMSLETYRKMEHLPGEARTLEALATFYKEQGRASQADSYATRAARAGALVG</sequence>
<protein>
    <recommendedName>
        <fullName evidence="3">MalT-like TPR region domain-containing protein</fullName>
    </recommendedName>
</protein>
<dbReference type="InterPro" id="IPR011990">
    <property type="entry name" value="TPR-like_helical_dom_sf"/>
</dbReference>
<name>A0A8J7QFJ5_9BACT</name>
<proteinExistence type="predicted"/>
<gene>
    <name evidence="1" type="ORF">J3U88_10975</name>
</gene>
<dbReference type="Gene3D" id="1.25.40.10">
    <property type="entry name" value="Tetratricopeptide repeat domain"/>
    <property type="match status" value="2"/>
</dbReference>
<reference evidence="1" key="1">
    <citation type="submission" date="2021-03" db="EMBL/GenBank/DDBJ databases">
        <authorList>
            <person name="Wang G."/>
        </authorList>
    </citation>
    <scope>NUCLEOTIDE SEQUENCE</scope>
    <source>
        <strain evidence="1">KCTC 12899</strain>
    </source>
</reference>
<dbReference type="EMBL" id="JAFREP010000008">
    <property type="protein sequence ID" value="MBO1318980.1"/>
    <property type="molecule type" value="Genomic_DNA"/>
</dbReference>
<keyword evidence="2" id="KW-1185">Reference proteome</keyword>
<organism evidence="1 2">
    <name type="scientific">Acanthopleuribacter pedis</name>
    <dbReference type="NCBI Taxonomy" id="442870"/>
    <lineage>
        <taxon>Bacteria</taxon>
        <taxon>Pseudomonadati</taxon>
        <taxon>Acidobacteriota</taxon>
        <taxon>Holophagae</taxon>
        <taxon>Acanthopleuribacterales</taxon>
        <taxon>Acanthopleuribacteraceae</taxon>
        <taxon>Acanthopleuribacter</taxon>
    </lineage>
</organism>
<evidence type="ECO:0000313" key="1">
    <source>
        <dbReference type="EMBL" id="MBO1318980.1"/>
    </source>
</evidence>
<dbReference type="SUPFAM" id="SSF48452">
    <property type="entry name" value="TPR-like"/>
    <property type="match status" value="3"/>
</dbReference>
<dbReference type="Proteomes" id="UP000664417">
    <property type="component" value="Unassembled WGS sequence"/>
</dbReference>
<dbReference type="AlphaFoldDB" id="A0A8J7QFJ5"/>
<evidence type="ECO:0008006" key="3">
    <source>
        <dbReference type="Google" id="ProtNLM"/>
    </source>
</evidence>
<dbReference type="RefSeq" id="WP_207858801.1">
    <property type="nucleotide sequence ID" value="NZ_JAFREP010000008.1"/>
</dbReference>
<comment type="caution">
    <text evidence="1">The sequence shown here is derived from an EMBL/GenBank/DDBJ whole genome shotgun (WGS) entry which is preliminary data.</text>
</comment>